<sequence>MDIDFYSKIIDLALISFPYLAYNLVRRYKFKLIIITMLFISIIYFLSSIYLERINYTYNILHNL</sequence>
<dbReference type="AlphaFoldDB" id="A0A6N3DQL2"/>
<evidence type="ECO:0000313" key="2">
    <source>
        <dbReference type="EMBL" id="VYU30064.1"/>
    </source>
</evidence>
<evidence type="ECO:0000256" key="1">
    <source>
        <dbReference type="SAM" id="Phobius"/>
    </source>
</evidence>
<protein>
    <submittedName>
        <fullName evidence="2">Uncharacterized protein</fullName>
    </submittedName>
</protein>
<keyword evidence="1" id="KW-1133">Transmembrane helix</keyword>
<feature type="transmembrane region" description="Helical" evidence="1">
    <location>
        <begin position="32"/>
        <end position="51"/>
    </location>
</feature>
<proteinExistence type="predicted"/>
<accession>A0A6N3DQL2</accession>
<keyword evidence="1" id="KW-0812">Transmembrane</keyword>
<dbReference type="EMBL" id="CACRTO010000019">
    <property type="protein sequence ID" value="VYU30064.1"/>
    <property type="molecule type" value="Genomic_DNA"/>
</dbReference>
<keyword evidence="1" id="KW-0472">Membrane</keyword>
<name>A0A6N3DQL2_9CLOT</name>
<organism evidence="2">
    <name type="scientific">Clostridium tertium</name>
    <dbReference type="NCBI Taxonomy" id="1559"/>
    <lineage>
        <taxon>Bacteria</taxon>
        <taxon>Bacillati</taxon>
        <taxon>Bacillota</taxon>
        <taxon>Clostridia</taxon>
        <taxon>Eubacteriales</taxon>
        <taxon>Clostridiaceae</taxon>
        <taxon>Clostridium</taxon>
    </lineage>
</organism>
<gene>
    <name evidence="2" type="ORF">CTLFYP3_01998</name>
</gene>
<reference evidence="2" key="1">
    <citation type="submission" date="2019-11" db="EMBL/GenBank/DDBJ databases">
        <authorList>
            <person name="Feng L."/>
        </authorList>
    </citation>
    <scope>NUCLEOTIDE SEQUENCE</scope>
    <source>
        <strain evidence="2">CTertiumLFYP3</strain>
    </source>
</reference>